<dbReference type="PANTHER" id="PTHR46227:SF2">
    <property type="entry name" value="FI03335P"/>
    <property type="match status" value="1"/>
</dbReference>
<dbReference type="SMART" id="SM00228">
    <property type="entry name" value="PDZ"/>
    <property type="match status" value="6"/>
</dbReference>
<dbReference type="GO" id="GO:0005737">
    <property type="term" value="C:cytoplasm"/>
    <property type="evidence" value="ECO:0007669"/>
    <property type="project" value="UniProtKB-SubCell"/>
</dbReference>
<dbReference type="Pfam" id="PF00595">
    <property type="entry name" value="PDZ"/>
    <property type="match status" value="3"/>
</dbReference>
<feature type="region of interest" description="Disordered" evidence="4">
    <location>
        <begin position="373"/>
        <end position="399"/>
    </location>
</feature>
<name>A0AAV1ZY50_9ARAC</name>
<sequence length="1283" mass="144793">EKCENFPVWTPPFLKISLIYKLIYFLKNTVLFLIYLLSIIVLFIRIFCERFRRAQNMQLQYVIRKQVSRVYLQKDGATTIGIVLKDGVKTGSRPVIKAIKKGSVAYRSHCVSEKDAIVSVCGQDARGMSRKDFKHLLREAESKIELELEYQIQEACLSKCGVYRMGRIYLKLKKESESYGFVLRKYGFRHPASPGYPVISNIREGGPADRDGRLKAGDRLLQIDDQDLEALSLSQVSDILLAKNEATFTIEYKIALIENSQIRLGERTNLEIDCPDSDLGLVLGPSGSRMVIEEIHKGSLADRCGAFRVGDDILAINGIDIAFLSTSKANNLLQSFKKEPGKLVLVANVERLARPRQNKFLHREKVNPLYEEMPPQLLPEGDQQVPSDNHSRPPCNSSESLFNRSVEDATFLIAESDDYNFQIKAIVMLKEIIKNCANLENCMSSFNSNSTVGSINNLEEFENSNRDQTLKCGKLSHLRILSTQVKNSAHSMAMHMVKNTRTVSNPSLKNNERPFDNFKDNPQNLNHHDVIKELMKNLVEIYTKKQISKQNLESLQLKINHINSNCKKCEESCMLAVLTTHKILLIVSLNNKTKHVLFSLKKMIEDLLKILPCQDCRAGSRSQTGSEFSRMTPHLSSLNQLSPKPSCSAHALKGKTCSTAPNRFDKSKTDEDLDHLHNKPSNSVQSSFSYQTGFESQMSADDDSSANVTISKVSCHETISHFSNKAKTDKAAQKSDYYKKRCLREQKAADNGSLSFETPSCQSQNKSDVKTAHNSSLGFATPTCFMSLCDRGSVSGNSTPEPPTRTPNNTQNSSFSYEIELQPCQDNTHFEQKDNGYCKNYSSNFNKKIFREKGLLHAQRQNCKSAEVIADSESESVRPSNAKIQKHSSEPDFLSPACKSSTERVPDRSENNVEILESKRETNGANADTNKYWSPFHRSDCNDHSNILDIPNWSAKSSHSMKQIDQDSNQRTMQDRVDVTLRNEGKGYGLSIEFLGSSSEDWTRVPRITAVSSQGAAHKTGILQKGDRVLAINDQNTNGMTIAEFEQLKEEAFSADEVLLTIEFDIVVRDLNFGNFDVCVTKTSKTGLIYNDFQKGSPLVVKGIVKGSPAHRCGSLFPGDEVLYANNIRQEFYDVFKNTYERTEFVIIRVRRQTFKEKFGDEINLDRAEPSPFKTYDLTRTSIHSNHDDNNMFLEQELILYRDPVARDFGFLIGQDQATKTIYVTGIRPDGPAECSKVIRKNDIILQVNGVDLQENKDGPFISLFQPSGDRLELKTRRILKYE</sequence>
<dbReference type="InterPro" id="IPR041489">
    <property type="entry name" value="PDZ_6"/>
</dbReference>
<evidence type="ECO:0000256" key="2">
    <source>
        <dbReference type="ARBA" id="ARBA00022490"/>
    </source>
</evidence>
<feature type="region of interest" description="Disordered" evidence="4">
    <location>
        <begin position="871"/>
        <end position="910"/>
    </location>
</feature>
<evidence type="ECO:0000256" key="4">
    <source>
        <dbReference type="SAM" id="MobiDB-lite"/>
    </source>
</evidence>
<keyword evidence="2" id="KW-0963">Cytoplasm</keyword>
<dbReference type="InterPro" id="IPR036034">
    <property type="entry name" value="PDZ_sf"/>
</dbReference>
<feature type="compositionally biased region" description="Polar residues" evidence="4">
    <location>
        <begin position="384"/>
        <end position="399"/>
    </location>
</feature>
<feature type="domain" description="PDZ" evidence="6">
    <location>
        <begin position="261"/>
        <end position="335"/>
    </location>
</feature>
<reference evidence="7 8" key="1">
    <citation type="submission" date="2024-04" db="EMBL/GenBank/DDBJ databases">
        <authorList>
            <person name="Rising A."/>
            <person name="Reimegard J."/>
            <person name="Sonavane S."/>
            <person name="Akerstrom W."/>
            <person name="Nylinder S."/>
            <person name="Hedman E."/>
            <person name="Kallberg Y."/>
        </authorList>
    </citation>
    <scope>NUCLEOTIDE SEQUENCE [LARGE SCALE GENOMIC DNA]</scope>
</reference>
<dbReference type="PANTHER" id="PTHR46227">
    <property type="entry name" value="GLUTAMATE RECEPTOR-INTERACTING PROTEIN GRIP"/>
    <property type="match status" value="1"/>
</dbReference>
<evidence type="ECO:0000313" key="8">
    <source>
        <dbReference type="Proteomes" id="UP001497382"/>
    </source>
</evidence>
<comment type="caution">
    <text evidence="7">The sequence shown here is derived from an EMBL/GenBank/DDBJ whole genome shotgun (WGS) entry which is preliminary data.</text>
</comment>
<dbReference type="InterPro" id="IPR001478">
    <property type="entry name" value="PDZ"/>
</dbReference>
<keyword evidence="5" id="KW-0472">Membrane</keyword>
<keyword evidence="8" id="KW-1185">Reference proteome</keyword>
<dbReference type="SUPFAM" id="SSF50156">
    <property type="entry name" value="PDZ domain-like"/>
    <property type="match status" value="6"/>
</dbReference>
<dbReference type="Pfam" id="PF17820">
    <property type="entry name" value="PDZ_6"/>
    <property type="match status" value="2"/>
</dbReference>
<accession>A0AAV1ZY50</accession>
<dbReference type="InterPro" id="IPR043545">
    <property type="entry name" value="GRIP1/2"/>
</dbReference>
<organism evidence="7 8">
    <name type="scientific">Larinioides sclopetarius</name>
    <dbReference type="NCBI Taxonomy" id="280406"/>
    <lineage>
        <taxon>Eukaryota</taxon>
        <taxon>Metazoa</taxon>
        <taxon>Ecdysozoa</taxon>
        <taxon>Arthropoda</taxon>
        <taxon>Chelicerata</taxon>
        <taxon>Arachnida</taxon>
        <taxon>Araneae</taxon>
        <taxon>Araneomorphae</taxon>
        <taxon>Entelegynae</taxon>
        <taxon>Araneoidea</taxon>
        <taxon>Araneidae</taxon>
        <taxon>Larinioides</taxon>
    </lineage>
</organism>
<evidence type="ECO:0000259" key="6">
    <source>
        <dbReference type="PROSITE" id="PS50106"/>
    </source>
</evidence>
<evidence type="ECO:0000256" key="3">
    <source>
        <dbReference type="ARBA" id="ARBA00022737"/>
    </source>
</evidence>
<feature type="transmembrane region" description="Helical" evidence="5">
    <location>
        <begin position="24"/>
        <end position="47"/>
    </location>
</feature>
<keyword evidence="5" id="KW-1133">Transmembrane helix</keyword>
<keyword evidence="3" id="KW-0677">Repeat</keyword>
<dbReference type="EMBL" id="CAXIEN010000096">
    <property type="protein sequence ID" value="CAL1276746.1"/>
    <property type="molecule type" value="Genomic_DNA"/>
</dbReference>
<feature type="domain" description="PDZ" evidence="6">
    <location>
        <begin position="69"/>
        <end position="152"/>
    </location>
</feature>
<feature type="region of interest" description="Disordered" evidence="4">
    <location>
        <begin position="660"/>
        <end position="687"/>
    </location>
</feature>
<dbReference type="CDD" id="cd00136">
    <property type="entry name" value="PDZ_canonical"/>
    <property type="match status" value="1"/>
</dbReference>
<comment type="subcellular location">
    <subcellularLocation>
        <location evidence="1">Cytoplasm</location>
    </subcellularLocation>
</comment>
<gene>
    <name evidence="7" type="ORF">LARSCL_LOCUS8830</name>
</gene>
<evidence type="ECO:0000256" key="1">
    <source>
        <dbReference type="ARBA" id="ARBA00004496"/>
    </source>
</evidence>
<evidence type="ECO:0000313" key="7">
    <source>
        <dbReference type="EMBL" id="CAL1276746.1"/>
    </source>
</evidence>
<feature type="compositionally biased region" description="Basic and acidic residues" evidence="4">
    <location>
        <begin position="901"/>
        <end position="910"/>
    </location>
</feature>
<evidence type="ECO:0000256" key="5">
    <source>
        <dbReference type="SAM" id="Phobius"/>
    </source>
</evidence>
<feature type="compositionally biased region" description="Basic and acidic residues" evidence="4">
    <location>
        <begin position="663"/>
        <end position="677"/>
    </location>
</feature>
<protein>
    <recommendedName>
        <fullName evidence="6">PDZ domain-containing protein</fullName>
    </recommendedName>
</protein>
<dbReference type="Proteomes" id="UP001497382">
    <property type="component" value="Unassembled WGS sequence"/>
</dbReference>
<feature type="domain" description="PDZ" evidence="6">
    <location>
        <begin position="978"/>
        <end position="1044"/>
    </location>
</feature>
<feature type="non-terminal residue" evidence="7">
    <location>
        <position position="1"/>
    </location>
</feature>
<dbReference type="Gene3D" id="2.30.42.10">
    <property type="match status" value="6"/>
</dbReference>
<feature type="domain" description="PDZ" evidence="6">
    <location>
        <begin position="1197"/>
        <end position="1280"/>
    </location>
</feature>
<dbReference type="GO" id="GO:0098887">
    <property type="term" value="P:neurotransmitter receptor transport, endosome to postsynaptic membrane"/>
    <property type="evidence" value="ECO:0007669"/>
    <property type="project" value="TreeGrafter"/>
</dbReference>
<feature type="domain" description="PDZ" evidence="6">
    <location>
        <begin position="169"/>
        <end position="240"/>
    </location>
</feature>
<dbReference type="PROSITE" id="PS50106">
    <property type="entry name" value="PDZ"/>
    <property type="match status" value="5"/>
</dbReference>
<proteinExistence type="predicted"/>
<keyword evidence="5" id="KW-0812">Transmembrane</keyword>